<feature type="region of interest" description="Disordered" evidence="1">
    <location>
        <begin position="95"/>
        <end position="119"/>
    </location>
</feature>
<evidence type="ECO:0000313" key="3">
    <source>
        <dbReference type="Proteomes" id="UP000785679"/>
    </source>
</evidence>
<keyword evidence="3" id="KW-1185">Reference proteome</keyword>
<sequence>MNHSLQQVIGENQQLRERLVQMYDVTQRQKLQISTQQMEIQRSGIIIAQLQQKVKFQELTQTTSTVPSSRASSRGTQRYKISLESSAMSQALTWDKPRSGYPRTEEVSNMGKPQKPSCTVKKAPMLNSVKKTGYLSNQHK</sequence>
<accession>A0A8J8NM25</accession>
<organism evidence="2 3">
    <name type="scientific">Halteria grandinella</name>
    <dbReference type="NCBI Taxonomy" id="5974"/>
    <lineage>
        <taxon>Eukaryota</taxon>
        <taxon>Sar</taxon>
        <taxon>Alveolata</taxon>
        <taxon>Ciliophora</taxon>
        <taxon>Intramacronucleata</taxon>
        <taxon>Spirotrichea</taxon>
        <taxon>Stichotrichia</taxon>
        <taxon>Sporadotrichida</taxon>
        <taxon>Halteriidae</taxon>
        <taxon>Halteria</taxon>
    </lineage>
</organism>
<dbReference type="Proteomes" id="UP000785679">
    <property type="component" value="Unassembled WGS sequence"/>
</dbReference>
<protein>
    <submittedName>
        <fullName evidence="2">Uncharacterized protein</fullName>
    </submittedName>
</protein>
<evidence type="ECO:0000313" key="2">
    <source>
        <dbReference type="EMBL" id="TNV77798.1"/>
    </source>
</evidence>
<feature type="compositionally biased region" description="Basic and acidic residues" evidence="1">
    <location>
        <begin position="95"/>
        <end position="106"/>
    </location>
</feature>
<evidence type="ECO:0000256" key="1">
    <source>
        <dbReference type="SAM" id="MobiDB-lite"/>
    </source>
</evidence>
<dbReference type="EMBL" id="RRYP01011337">
    <property type="protein sequence ID" value="TNV77798.1"/>
    <property type="molecule type" value="Genomic_DNA"/>
</dbReference>
<reference evidence="2" key="1">
    <citation type="submission" date="2019-06" db="EMBL/GenBank/DDBJ databases">
        <authorList>
            <person name="Zheng W."/>
        </authorList>
    </citation>
    <scope>NUCLEOTIDE SEQUENCE</scope>
    <source>
        <strain evidence="2">QDHG01</strain>
    </source>
</reference>
<proteinExistence type="predicted"/>
<name>A0A8J8NM25_HALGN</name>
<dbReference type="AlphaFoldDB" id="A0A8J8NM25"/>
<gene>
    <name evidence="2" type="ORF">FGO68_gene12737</name>
</gene>
<comment type="caution">
    <text evidence="2">The sequence shown here is derived from an EMBL/GenBank/DDBJ whole genome shotgun (WGS) entry which is preliminary data.</text>
</comment>